<sequence length="361" mass="42116">MIFRKQSAEIEILKQQIYAQDQHIRTQNTKLKYFRSINDLNSAWKSACDQKDEIIKHQQQKLERLGSTIDAAKQLHIENKKLYKDLHMQELEIKCLLKNDASDFGWKVVADERNEVIKDQKQEIGNMRSKNDAAKELEISHQSLQADYEHLQQNHQTLQQKHKSMQQDHTSLQQDHNNLREEKIKSDKKIQDLETRLDTTTKEWLEAKLAQQHNPRLTMQKPFGKARPRLHCNSACDPKRTANDILAHLSNRHDLPSVVIANLHMEFFLTGVSLGRVNDARFNEAFIDWASGTICVQQKVYNHTLEYTVPEDRFGACESCVRLGRICIQKRGDYYAVVVPLPEALRSGKRVEELGYWVRDH</sequence>
<reference evidence="2" key="1">
    <citation type="journal article" date="2021" name="J Fungi (Basel)">
        <title>Virulence traits and population genomics of the black yeast Aureobasidium melanogenum.</title>
        <authorList>
            <person name="Cernosa A."/>
            <person name="Sun X."/>
            <person name="Gostincar C."/>
            <person name="Fang C."/>
            <person name="Gunde-Cimerman N."/>
            <person name="Song Z."/>
        </authorList>
    </citation>
    <scope>NUCLEOTIDE SEQUENCE</scope>
    <source>
        <strain evidence="2">EXF-8016</strain>
    </source>
</reference>
<gene>
    <name evidence="2" type="ORF">KCV03_g6989</name>
</gene>
<dbReference type="Proteomes" id="UP000767238">
    <property type="component" value="Unassembled WGS sequence"/>
</dbReference>
<evidence type="ECO:0000256" key="1">
    <source>
        <dbReference type="SAM" id="MobiDB-lite"/>
    </source>
</evidence>
<comment type="caution">
    <text evidence="2">The sequence shown here is derived from an EMBL/GenBank/DDBJ whole genome shotgun (WGS) entry which is preliminary data.</text>
</comment>
<organism evidence="2 3">
    <name type="scientific">Aureobasidium melanogenum</name>
    <name type="common">Aureobasidium pullulans var. melanogenum</name>
    <dbReference type="NCBI Taxonomy" id="46634"/>
    <lineage>
        <taxon>Eukaryota</taxon>
        <taxon>Fungi</taxon>
        <taxon>Dikarya</taxon>
        <taxon>Ascomycota</taxon>
        <taxon>Pezizomycotina</taxon>
        <taxon>Dothideomycetes</taxon>
        <taxon>Dothideomycetidae</taxon>
        <taxon>Dothideales</taxon>
        <taxon>Saccotheciaceae</taxon>
        <taxon>Aureobasidium</taxon>
    </lineage>
</organism>
<evidence type="ECO:0000313" key="3">
    <source>
        <dbReference type="Proteomes" id="UP000767238"/>
    </source>
</evidence>
<feature type="region of interest" description="Disordered" evidence="1">
    <location>
        <begin position="154"/>
        <end position="175"/>
    </location>
</feature>
<protein>
    <submittedName>
        <fullName evidence="2">Uncharacterized protein</fullName>
    </submittedName>
</protein>
<proteinExistence type="predicted"/>
<evidence type="ECO:0000313" key="2">
    <source>
        <dbReference type="EMBL" id="KAH0217601.1"/>
    </source>
</evidence>
<dbReference type="EMBL" id="JAHFYH010000055">
    <property type="protein sequence ID" value="KAH0217601.1"/>
    <property type="molecule type" value="Genomic_DNA"/>
</dbReference>
<dbReference type="AlphaFoldDB" id="A0A9P8GCE9"/>
<name>A0A9P8GCE9_AURME</name>
<reference evidence="2" key="2">
    <citation type="submission" date="2021-08" db="EMBL/GenBank/DDBJ databases">
        <authorList>
            <person name="Gostincar C."/>
            <person name="Sun X."/>
            <person name="Song Z."/>
            <person name="Gunde-Cimerman N."/>
        </authorList>
    </citation>
    <scope>NUCLEOTIDE SEQUENCE</scope>
    <source>
        <strain evidence="2">EXF-8016</strain>
    </source>
</reference>
<accession>A0A9P8GCE9</accession>
<dbReference type="OrthoDB" id="3834927at2759"/>
<feature type="non-terminal residue" evidence="2">
    <location>
        <position position="361"/>
    </location>
</feature>